<dbReference type="InterPro" id="IPR053165">
    <property type="entry name" value="HSI-I_assembly_Hcp1"/>
</dbReference>
<dbReference type="InterPro" id="IPR059100">
    <property type="entry name" value="TSP3_bac"/>
</dbReference>
<protein>
    <submittedName>
        <fullName evidence="6">Type VI secretion system tube protein Hcp</fullName>
    </submittedName>
</protein>
<dbReference type="GO" id="GO:0005509">
    <property type="term" value="F:calcium ion binding"/>
    <property type="evidence" value="ECO:0007669"/>
    <property type="project" value="InterPro"/>
</dbReference>
<keyword evidence="4" id="KW-0106">Calcium</keyword>
<organism evidence="6 7">
    <name type="scientific">Luteolibacter yonseiensis</name>
    <dbReference type="NCBI Taxonomy" id="1144680"/>
    <lineage>
        <taxon>Bacteria</taxon>
        <taxon>Pseudomonadati</taxon>
        <taxon>Verrucomicrobiota</taxon>
        <taxon>Verrucomicrobiia</taxon>
        <taxon>Verrucomicrobiales</taxon>
        <taxon>Verrucomicrobiaceae</taxon>
        <taxon>Luteolibacter</taxon>
    </lineage>
</organism>
<keyword evidence="2" id="KW-0964">Secreted</keyword>
<comment type="caution">
    <text evidence="6">The sequence shown here is derived from an EMBL/GenBank/DDBJ whole genome shotgun (WGS) entry which is preliminary data.</text>
</comment>
<dbReference type="InterPro" id="IPR028974">
    <property type="entry name" value="TSP_type-3_rpt"/>
</dbReference>
<feature type="signal peptide" evidence="5">
    <location>
        <begin position="1"/>
        <end position="21"/>
    </location>
</feature>
<gene>
    <name evidence="6" type="ORF">JIN84_09425</name>
</gene>
<keyword evidence="7" id="KW-1185">Reference proteome</keyword>
<dbReference type="Pfam" id="PF18884">
    <property type="entry name" value="TSP3_bac"/>
    <property type="match status" value="2"/>
</dbReference>
<dbReference type="PANTHER" id="PTHR36152">
    <property type="entry name" value="CYTOPLASMIC PROTEIN-RELATED"/>
    <property type="match status" value="1"/>
</dbReference>
<comment type="subcellular location">
    <subcellularLocation>
        <location evidence="1">Secreted</location>
    </subcellularLocation>
</comment>
<accession>A0A934R3M8</accession>
<feature type="chain" id="PRO_5037896706" evidence="5">
    <location>
        <begin position="22"/>
        <end position="282"/>
    </location>
</feature>
<dbReference type="Gene3D" id="2.30.110.20">
    <property type="entry name" value="Hcp1-like"/>
    <property type="match status" value="1"/>
</dbReference>
<dbReference type="InterPro" id="IPR008514">
    <property type="entry name" value="T6SS_Hcp"/>
</dbReference>
<evidence type="ECO:0000256" key="5">
    <source>
        <dbReference type="SAM" id="SignalP"/>
    </source>
</evidence>
<evidence type="ECO:0000256" key="2">
    <source>
        <dbReference type="ARBA" id="ARBA00022525"/>
    </source>
</evidence>
<dbReference type="InterPro" id="IPR036624">
    <property type="entry name" value="Hcp1-lik_sf"/>
</dbReference>
<dbReference type="SUPFAM" id="SSF103647">
    <property type="entry name" value="TSP type-3 repeat"/>
    <property type="match status" value="1"/>
</dbReference>
<dbReference type="PANTHER" id="PTHR36152:SF5">
    <property type="entry name" value="PROTEIN HCP1"/>
    <property type="match status" value="1"/>
</dbReference>
<evidence type="ECO:0000313" key="7">
    <source>
        <dbReference type="Proteomes" id="UP000600139"/>
    </source>
</evidence>
<evidence type="ECO:0000256" key="4">
    <source>
        <dbReference type="ARBA" id="ARBA00022837"/>
    </source>
</evidence>
<dbReference type="RefSeq" id="WP_200350798.1">
    <property type="nucleotide sequence ID" value="NZ_BAABHZ010000007.1"/>
</dbReference>
<dbReference type="Proteomes" id="UP000600139">
    <property type="component" value="Unassembled WGS sequence"/>
</dbReference>
<dbReference type="AlphaFoldDB" id="A0A934R3M8"/>
<dbReference type="SUPFAM" id="SSF141452">
    <property type="entry name" value="Hcp1-like"/>
    <property type="match status" value="1"/>
</dbReference>
<evidence type="ECO:0000256" key="1">
    <source>
        <dbReference type="ARBA" id="ARBA00004613"/>
    </source>
</evidence>
<dbReference type="EMBL" id="JAENIK010000010">
    <property type="protein sequence ID" value="MBK1815837.1"/>
    <property type="molecule type" value="Genomic_DNA"/>
</dbReference>
<proteinExistence type="predicted"/>
<dbReference type="Pfam" id="PF05638">
    <property type="entry name" value="T6SS_HCP"/>
    <property type="match status" value="1"/>
</dbReference>
<keyword evidence="3 5" id="KW-0732">Signal</keyword>
<evidence type="ECO:0000313" key="6">
    <source>
        <dbReference type="EMBL" id="MBK1815837.1"/>
    </source>
</evidence>
<sequence>MKTLPALMGGALALLSPDARAGVQGWLDFGPETPGESTDAGHVGWASVERLSSSHEGGGAEMVFHRTTDKASPKLMEACAKGKHFTEVKLDVAKTVQGQPVDYWEITLQDVLVSSYSGMPGTGGGTGEKLTLKWKSLVFTYRVFPASAPPYATTTIVSPDTDGDGLPDAYEQSVGLASGVSNLRADTDGDGVPDTVEYRLGTHPANSTSFFSAVATPTAPNGGELRLSWPSVPGEDYQIEQSPDLGTAFSPFATITATSAETTYTVPRTSQAGFFRVSKNLP</sequence>
<evidence type="ECO:0000256" key="3">
    <source>
        <dbReference type="ARBA" id="ARBA00022729"/>
    </source>
</evidence>
<name>A0A934R3M8_9BACT</name>
<reference evidence="6" key="1">
    <citation type="submission" date="2021-01" db="EMBL/GenBank/DDBJ databases">
        <title>Modified the classification status of verrucomicrobia.</title>
        <authorList>
            <person name="Feng X."/>
        </authorList>
    </citation>
    <scope>NUCLEOTIDE SEQUENCE</scope>
    <source>
        <strain evidence="6">JCM 18052</strain>
    </source>
</reference>